<dbReference type="GO" id="GO:0046872">
    <property type="term" value="F:metal ion binding"/>
    <property type="evidence" value="ECO:0007669"/>
    <property type="project" value="UniProtKB-KW"/>
</dbReference>
<dbReference type="InterPro" id="IPR039907">
    <property type="entry name" value="NOB1"/>
</dbReference>
<evidence type="ECO:0000313" key="6">
    <source>
        <dbReference type="Proteomes" id="UP000632195"/>
    </source>
</evidence>
<evidence type="ECO:0000256" key="2">
    <source>
        <dbReference type="ARBA" id="ARBA00022723"/>
    </source>
</evidence>
<dbReference type="EMBL" id="BMNY01000001">
    <property type="protein sequence ID" value="GGM69818.1"/>
    <property type="molecule type" value="Genomic_DNA"/>
</dbReference>
<dbReference type="GO" id="GO:0030688">
    <property type="term" value="C:preribosome, small subunit precursor"/>
    <property type="evidence" value="ECO:0007669"/>
    <property type="project" value="TreeGrafter"/>
</dbReference>
<protein>
    <recommendedName>
        <fullName evidence="4">PIN domain-containing protein</fullName>
    </recommendedName>
</protein>
<comment type="caution">
    <text evidence="5">The sequence shown here is derived from an EMBL/GenBank/DDBJ whole genome shotgun (WGS) entry which is preliminary data.</text>
</comment>
<dbReference type="GO" id="GO:0004521">
    <property type="term" value="F:RNA endonuclease activity"/>
    <property type="evidence" value="ECO:0007669"/>
    <property type="project" value="TreeGrafter"/>
</dbReference>
<dbReference type="GO" id="GO:0030490">
    <property type="term" value="P:maturation of SSU-rRNA"/>
    <property type="evidence" value="ECO:0007669"/>
    <property type="project" value="TreeGrafter"/>
</dbReference>
<name>A0AA37BQE0_9ARCH</name>
<reference evidence="5" key="2">
    <citation type="submission" date="2022-09" db="EMBL/GenBank/DDBJ databases">
        <authorList>
            <person name="Sun Q."/>
            <person name="Ohkuma M."/>
        </authorList>
    </citation>
    <scope>NUCLEOTIDE SEQUENCE</scope>
    <source>
        <strain evidence="5">JCM 13583</strain>
    </source>
</reference>
<reference evidence="5" key="1">
    <citation type="journal article" date="2014" name="Int. J. Syst. Evol. Microbiol.">
        <title>Complete genome sequence of Corynebacterium casei LMG S-19264T (=DSM 44701T), isolated from a smear-ripened cheese.</title>
        <authorList>
            <consortium name="US DOE Joint Genome Institute (JGI-PGF)"/>
            <person name="Walter F."/>
            <person name="Albersmeier A."/>
            <person name="Kalinowski J."/>
            <person name="Ruckert C."/>
        </authorList>
    </citation>
    <scope>NUCLEOTIDE SEQUENCE</scope>
    <source>
        <strain evidence="5">JCM 13583</strain>
    </source>
</reference>
<dbReference type="InterPro" id="IPR029060">
    <property type="entry name" value="PIN-like_dom_sf"/>
</dbReference>
<dbReference type="InterPro" id="IPR002716">
    <property type="entry name" value="PIN_dom"/>
</dbReference>
<dbReference type="GO" id="GO:0016787">
    <property type="term" value="F:hydrolase activity"/>
    <property type="evidence" value="ECO:0007669"/>
    <property type="project" value="UniProtKB-KW"/>
</dbReference>
<gene>
    <name evidence="5" type="ORF">GCM10007108_04890</name>
</gene>
<dbReference type="Pfam" id="PF17146">
    <property type="entry name" value="PIN_6"/>
    <property type="match status" value="1"/>
</dbReference>
<dbReference type="PANTHER" id="PTHR12814:SF2">
    <property type="entry name" value="RNA-BINDING PROTEIN NOB1"/>
    <property type="match status" value="1"/>
</dbReference>
<keyword evidence="2" id="KW-0479">Metal-binding</keyword>
<dbReference type="PANTHER" id="PTHR12814">
    <property type="entry name" value="RNA-BINDING PROTEIN NOB1"/>
    <property type="match status" value="1"/>
</dbReference>
<dbReference type="Proteomes" id="UP000632195">
    <property type="component" value="Unassembled WGS sequence"/>
</dbReference>
<dbReference type="CDD" id="cd09876">
    <property type="entry name" value="PIN_Nob1-like"/>
    <property type="match status" value="1"/>
</dbReference>
<accession>A0AA37BQE0</accession>
<dbReference type="Gene3D" id="3.40.50.1010">
    <property type="entry name" value="5'-nuclease"/>
    <property type="match status" value="1"/>
</dbReference>
<keyword evidence="1" id="KW-0540">Nuclease</keyword>
<evidence type="ECO:0000256" key="3">
    <source>
        <dbReference type="ARBA" id="ARBA00022801"/>
    </source>
</evidence>
<dbReference type="RefSeq" id="WP_188680006.1">
    <property type="nucleotide sequence ID" value="NZ_BMNY01000001.1"/>
</dbReference>
<sequence length="160" mass="17551">MRPFVLDTSAILSGNLDIADGEFVVTEMVASEVRNRVDRLRAQLLLEGALYRPSERTVGIVREAAERTGDIGEVSEADISVVAAAIETGGEVLTDDYAIQNLCREVGVPFSGVSIGPITHSIRWAYMCTGCGRIYRRPVEACDVCGHALRRVSRSRKRIR</sequence>
<evidence type="ECO:0000256" key="1">
    <source>
        <dbReference type="ARBA" id="ARBA00022722"/>
    </source>
</evidence>
<proteinExistence type="predicted"/>
<evidence type="ECO:0000313" key="5">
    <source>
        <dbReference type="EMBL" id="GGM69818.1"/>
    </source>
</evidence>
<dbReference type="AlphaFoldDB" id="A0AA37BQE0"/>
<organism evidence="5 6">
    <name type="scientific">Thermogymnomonas acidicola</name>
    <dbReference type="NCBI Taxonomy" id="399579"/>
    <lineage>
        <taxon>Archaea</taxon>
        <taxon>Methanobacteriati</taxon>
        <taxon>Thermoplasmatota</taxon>
        <taxon>Thermoplasmata</taxon>
        <taxon>Thermoplasmatales</taxon>
        <taxon>Thermogymnomonas</taxon>
    </lineage>
</organism>
<keyword evidence="3" id="KW-0378">Hydrolase</keyword>
<dbReference type="Gene3D" id="2.20.28.10">
    <property type="match status" value="1"/>
</dbReference>
<dbReference type="InterPro" id="IPR033411">
    <property type="entry name" value="Ribonuclease_PIN"/>
</dbReference>
<dbReference type="SMART" id="SM00670">
    <property type="entry name" value="PINc"/>
    <property type="match status" value="1"/>
</dbReference>
<dbReference type="SUPFAM" id="SSF88723">
    <property type="entry name" value="PIN domain-like"/>
    <property type="match status" value="1"/>
</dbReference>
<evidence type="ECO:0000259" key="4">
    <source>
        <dbReference type="SMART" id="SM00670"/>
    </source>
</evidence>
<keyword evidence="6" id="KW-1185">Reference proteome</keyword>
<feature type="domain" description="PIN" evidence="4">
    <location>
        <begin position="2"/>
        <end position="101"/>
    </location>
</feature>